<dbReference type="InterPro" id="IPR009010">
    <property type="entry name" value="Asp_de-COase-like_dom_sf"/>
</dbReference>
<dbReference type="InterPro" id="IPR027417">
    <property type="entry name" value="P-loop_NTPase"/>
</dbReference>
<evidence type="ECO:0000259" key="19">
    <source>
        <dbReference type="SMART" id="SM00382"/>
    </source>
</evidence>
<dbReference type="InterPro" id="IPR003960">
    <property type="entry name" value="ATPase_AAA_CS"/>
</dbReference>
<dbReference type="KEGG" id="ccat:101451824"/>
<dbReference type="OrthoDB" id="5984265at2759"/>
<evidence type="ECO:0000256" key="12">
    <source>
        <dbReference type="ARBA" id="ARBA00023140"/>
    </source>
</evidence>
<reference evidence="20" key="1">
    <citation type="submission" date="2013-07" db="EMBL/GenBank/DDBJ databases">
        <authorList>
            <person name="Geib S."/>
        </authorList>
    </citation>
    <scope>NUCLEOTIDE SEQUENCE</scope>
</reference>
<dbReference type="InterPro" id="IPR050168">
    <property type="entry name" value="AAA_ATPase_domain"/>
</dbReference>
<evidence type="ECO:0000256" key="4">
    <source>
        <dbReference type="ARBA" id="ARBA00022490"/>
    </source>
</evidence>
<evidence type="ECO:0000256" key="15">
    <source>
        <dbReference type="ARBA" id="ARBA00046271"/>
    </source>
</evidence>
<evidence type="ECO:0000256" key="18">
    <source>
        <dbReference type="SAM" id="MobiDB-lite"/>
    </source>
</evidence>
<dbReference type="Gene3D" id="3.10.330.10">
    <property type="match status" value="1"/>
</dbReference>
<keyword evidence="3" id="KW-0813">Transport</keyword>
<dbReference type="PANTHER" id="PTHR23077">
    <property type="entry name" value="AAA-FAMILY ATPASE"/>
    <property type="match status" value="1"/>
</dbReference>
<keyword evidence="4" id="KW-0963">Cytoplasm</keyword>
<evidence type="ECO:0000256" key="9">
    <source>
        <dbReference type="ARBA" id="ARBA00022840"/>
    </source>
</evidence>
<dbReference type="CDD" id="cd19526">
    <property type="entry name" value="RecA-like_PEX1_r2"/>
    <property type="match status" value="1"/>
</dbReference>
<keyword evidence="9" id="KW-0067">ATP-binding</keyword>
<evidence type="ECO:0000256" key="3">
    <source>
        <dbReference type="ARBA" id="ARBA00022448"/>
    </source>
</evidence>
<proteinExistence type="evidence at transcript level"/>
<evidence type="ECO:0000256" key="16">
    <source>
        <dbReference type="ARBA" id="ARBA00048778"/>
    </source>
</evidence>
<dbReference type="Pfam" id="PF09262">
    <property type="entry name" value="PEX-1N"/>
    <property type="match status" value="1"/>
</dbReference>
<protein>
    <recommendedName>
        <fullName evidence="14">Peroxisomal ATPase PEX1</fullName>
    </recommendedName>
    <alternativeName>
        <fullName evidence="13">Peroxin-1</fullName>
    </alternativeName>
</protein>
<evidence type="ECO:0000256" key="17">
    <source>
        <dbReference type="ARBA" id="ARBA00064205"/>
    </source>
</evidence>
<keyword evidence="8" id="KW-0378">Hydrolase</keyword>
<dbReference type="GeneID" id="101451824"/>
<dbReference type="Gene3D" id="1.10.8.60">
    <property type="match status" value="2"/>
</dbReference>
<comment type="catalytic activity">
    <reaction evidence="16">
        <text>ATP + H2O = ADP + phosphate + H(+)</text>
        <dbReference type="Rhea" id="RHEA:13065"/>
        <dbReference type="ChEBI" id="CHEBI:15377"/>
        <dbReference type="ChEBI" id="CHEBI:15378"/>
        <dbReference type="ChEBI" id="CHEBI:30616"/>
        <dbReference type="ChEBI" id="CHEBI:43474"/>
        <dbReference type="ChEBI" id="CHEBI:456216"/>
    </reaction>
    <physiologicalReaction direction="left-to-right" evidence="16">
        <dbReference type="Rhea" id="RHEA:13066"/>
    </physiologicalReaction>
</comment>
<feature type="domain" description="AAA+ ATPase" evidence="19">
    <location>
        <begin position="487"/>
        <end position="630"/>
    </location>
</feature>
<sequence>MFKRTFKVVFRPTKSSFLLLPENYYGVVSTYDTGCLSLQYSGHTHYASWAPHAGAVKDTEIGINARVAKEIGLSENDLVKCTLIADVLTLKSVFVTPVSAKDWEIIELSSETIANSVLDQTRIVNSSQILIIWINKSMQVALTVDRLRPIVSYGRIDHNTELIIAPNLYKGLTNGSSNGVSTDTSESSNTNNVSQLIRSRTTAQIRKQSEASVEPQHLARSTTSANIKKLTRTESIAKASRNDKMIRLKKDLRRESTHTFEFRAISGEWQEKSQISDVFLCKSTWPEFLELDNVYSMKTATDQEYYVKVRVLADDEAPSAAHTSIQVNLNLMRKLNLKEMEKVVLKPKAAVVNFVEKIELFAQKKTHYKIIENAFKRYVIERTNKSPMLLNQDEVVRLEEDLIVTVGILPEHFRYCVIDSQFLKESKIYAADLVRKIDDIVDALPNIESPLSVKDLIKLPAFDKIVNNLVDELKMNLCLDSKNAILRQGNILVAGAAGSGKSVLVERILDQLVKKPYFCFFDIFYCSRSKGRKAESIQKDLRSIFTTCLQNAPSIIVLENLDVLAHAAGDQASQDSEYYNRIADTVHQLIVQYTSDNPIAVVATVNELQSLNKRLYSPRGRHLFQHVTKLPSLERAGREVILKELCSHIESEKLDLRKFSNLTEGYNKGDLVQFVERAIFYAYRISKTHPVLTNELLIDSLAKTNSYCLQGIENHQKVNDDDNIEELSVEEVPGLETVVSVLEEVLMWPSRFPNIFQHSPLRNQAGVLLYGPPGTGKTFLVSKIASSWNLRTILVKGPELLAKYIGQSEENVRNLFNRARSAKPCVLFFDEFDSLAPKRGHDSTGVTDRVVNQLLTELDGVESLQGVTVIAATSRPELLDPALLRSGRIDRLVECSLPDAVARVRIFEALAASLNLDDNVDFEFFASRTQNYTGADIQSLLTSANMIAVKEALSQHGHEKLPSRISVRQKHLIEAFNTTKPSLSAADIAKYQKTYARFTNKERGGARDFVAKRATLA</sequence>
<dbReference type="SUPFAM" id="SSF52540">
    <property type="entry name" value="P-loop containing nucleoside triphosphate hydrolases"/>
    <property type="match status" value="2"/>
</dbReference>
<evidence type="ECO:0000256" key="7">
    <source>
        <dbReference type="ARBA" id="ARBA00022741"/>
    </source>
</evidence>
<dbReference type="FunFam" id="1.10.8.60:FF:000105">
    <property type="entry name" value="PeRoXisome assembly factor"/>
    <property type="match status" value="1"/>
</dbReference>
<dbReference type="Gene3D" id="2.40.40.20">
    <property type="match status" value="1"/>
</dbReference>
<dbReference type="CTD" id="5189"/>
<feature type="region of interest" description="Disordered" evidence="18">
    <location>
        <begin position="176"/>
        <end position="195"/>
    </location>
</feature>
<keyword evidence="12" id="KW-0576">Peroxisome</keyword>
<evidence type="ECO:0000313" key="20">
    <source>
        <dbReference type="EMBL" id="JAB95796.1"/>
    </source>
</evidence>
<keyword evidence="11" id="KW-0472">Membrane</keyword>
<reference evidence="20" key="2">
    <citation type="journal article" date="2014" name="BMC Genomics">
        <title>A genomic perspective to assessing quality of mass-reared SIT flies used in Mediterranean fruit fly (Ceratitis capitata) eradication in California.</title>
        <authorList>
            <person name="Calla B."/>
            <person name="Hall B."/>
            <person name="Hou S."/>
            <person name="Geib S.M."/>
        </authorList>
    </citation>
    <scope>NUCLEOTIDE SEQUENCE</scope>
</reference>
<dbReference type="PANTHER" id="PTHR23077:SF12">
    <property type="entry name" value="PEROXISOMAL ATPASE PEX1"/>
    <property type="match status" value="1"/>
</dbReference>
<dbReference type="Pfam" id="PF17862">
    <property type="entry name" value="AAA_lid_3"/>
    <property type="match status" value="1"/>
</dbReference>
<evidence type="ECO:0000256" key="13">
    <source>
        <dbReference type="ARBA" id="ARBA00032509"/>
    </source>
</evidence>
<dbReference type="InterPro" id="IPR015342">
    <property type="entry name" value="PEX1-N_C-lobe"/>
</dbReference>
<evidence type="ECO:0000256" key="2">
    <source>
        <dbReference type="ARBA" id="ARBA00006914"/>
    </source>
</evidence>
<comment type="similarity">
    <text evidence="2">Belongs to the AAA ATPase family.</text>
</comment>
<dbReference type="InterPro" id="IPR041569">
    <property type="entry name" value="AAA_lid_3"/>
</dbReference>
<evidence type="ECO:0000256" key="5">
    <source>
        <dbReference type="ARBA" id="ARBA00022593"/>
    </source>
</evidence>
<dbReference type="GO" id="GO:0005524">
    <property type="term" value="F:ATP binding"/>
    <property type="evidence" value="ECO:0007669"/>
    <property type="project" value="UniProtKB-KW"/>
</dbReference>
<accession>W8BRC8</accession>
<dbReference type="FunFam" id="3.40.50.300:FF:000149">
    <property type="entry name" value="Nuclear valosin-containing protein-like"/>
    <property type="match status" value="1"/>
</dbReference>
<keyword evidence="7" id="KW-0547">Nucleotide-binding</keyword>
<dbReference type="InterPro" id="IPR003593">
    <property type="entry name" value="AAA+_ATPase"/>
</dbReference>
<organism evidence="20">
    <name type="scientific">Ceratitis capitata</name>
    <name type="common">Mediterranean fruit fly</name>
    <name type="synonym">Tephritis capitata</name>
    <dbReference type="NCBI Taxonomy" id="7213"/>
    <lineage>
        <taxon>Eukaryota</taxon>
        <taxon>Metazoa</taxon>
        <taxon>Ecdysozoa</taxon>
        <taxon>Arthropoda</taxon>
        <taxon>Hexapoda</taxon>
        <taxon>Insecta</taxon>
        <taxon>Pterygota</taxon>
        <taxon>Neoptera</taxon>
        <taxon>Endopterygota</taxon>
        <taxon>Diptera</taxon>
        <taxon>Brachycera</taxon>
        <taxon>Muscomorpha</taxon>
        <taxon>Tephritoidea</taxon>
        <taxon>Tephritidae</taxon>
        <taxon>Ceratitis</taxon>
        <taxon>Ceratitis</taxon>
    </lineage>
</organism>
<dbReference type="PROSITE" id="PS00674">
    <property type="entry name" value="AAA"/>
    <property type="match status" value="1"/>
</dbReference>
<gene>
    <name evidence="20" type="primary">PEX1</name>
</gene>
<dbReference type="AlphaFoldDB" id="W8BRC8"/>
<evidence type="ECO:0000256" key="8">
    <source>
        <dbReference type="ARBA" id="ARBA00022801"/>
    </source>
</evidence>
<feature type="domain" description="AAA+ ATPase" evidence="19">
    <location>
        <begin position="763"/>
        <end position="899"/>
    </location>
</feature>
<dbReference type="InterPro" id="IPR029067">
    <property type="entry name" value="CDC48_domain_2-like_sf"/>
</dbReference>
<dbReference type="SMART" id="SM00382">
    <property type="entry name" value="AAA"/>
    <property type="match status" value="2"/>
</dbReference>
<keyword evidence="6" id="KW-0677">Repeat</keyword>
<feature type="compositionally biased region" description="Low complexity" evidence="18">
    <location>
        <begin position="181"/>
        <end position="194"/>
    </location>
</feature>
<evidence type="ECO:0000256" key="6">
    <source>
        <dbReference type="ARBA" id="ARBA00022737"/>
    </source>
</evidence>
<dbReference type="Pfam" id="PF00004">
    <property type="entry name" value="AAA"/>
    <property type="match status" value="2"/>
</dbReference>
<keyword evidence="5" id="KW-0962">Peroxisome biogenesis</keyword>
<dbReference type="SUPFAM" id="SSF50692">
    <property type="entry name" value="ADC-like"/>
    <property type="match status" value="1"/>
</dbReference>
<dbReference type="InterPro" id="IPR003959">
    <property type="entry name" value="ATPase_AAA_core"/>
</dbReference>
<name>W8BRC8_CERCA</name>
<evidence type="ECO:0000256" key="11">
    <source>
        <dbReference type="ARBA" id="ARBA00023136"/>
    </source>
</evidence>
<evidence type="ECO:0000256" key="14">
    <source>
        <dbReference type="ARBA" id="ARBA00034532"/>
    </source>
</evidence>
<dbReference type="EMBL" id="GAMC01010759">
    <property type="protein sequence ID" value="JAB95796.1"/>
    <property type="molecule type" value="mRNA"/>
</dbReference>
<dbReference type="GO" id="GO:0005829">
    <property type="term" value="C:cytosol"/>
    <property type="evidence" value="ECO:0007669"/>
    <property type="project" value="UniProtKB-SubCell"/>
</dbReference>
<dbReference type="Gene3D" id="3.40.50.300">
    <property type="entry name" value="P-loop containing nucleotide triphosphate hydrolases"/>
    <property type="match status" value="2"/>
</dbReference>
<evidence type="ECO:0000256" key="1">
    <source>
        <dbReference type="ARBA" id="ARBA00004514"/>
    </source>
</evidence>
<comment type="subcellular location">
    <subcellularLocation>
        <location evidence="1">Cytoplasm</location>
        <location evidence="1">Cytosol</location>
    </subcellularLocation>
    <subcellularLocation>
        <location evidence="15">Peroxisome membrane</location>
    </subcellularLocation>
</comment>
<evidence type="ECO:0000256" key="10">
    <source>
        <dbReference type="ARBA" id="ARBA00022927"/>
    </source>
</evidence>
<dbReference type="GO" id="GO:0005778">
    <property type="term" value="C:peroxisomal membrane"/>
    <property type="evidence" value="ECO:0007669"/>
    <property type="project" value="UniProtKB-SubCell"/>
</dbReference>
<dbReference type="SUPFAM" id="SSF54585">
    <property type="entry name" value="Cdc48 domain 2-like"/>
    <property type="match status" value="1"/>
</dbReference>
<comment type="subunit">
    <text evidence="17">Interacts with PEX6; forming the PEX1-PEX6 AAA ATPase complex, which is composed of a heterohexamer formed by a trimer of PEX1-PEX6 dimers.</text>
</comment>
<dbReference type="GO" id="GO:0016887">
    <property type="term" value="F:ATP hydrolysis activity"/>
    <property type="evidence" value="ECO:0007669"/>
    <property type="project" value="InterPro"/>
</dbReference>
<dbReference type="GO" id="GO:0016558">
    <property type="term" value="P:protein import into peroxisome matrix"/>
    <property type="evidence" value="ECO:0007669"/>
    <property type="project" value="TreeGrafter"/>
</dbReference>
<keyword evidence="10" id="KW-0653">Protein transport</keyword>